<dbReference type="KEGG" id="bhan:CGC63_09270"/>
<reference evidence="1" key="1">
    <citation type="submission" date="2009-09" db="EMBL/GenBank/DDBJ databases">
        <authorList>
            <person name="Weinstock G."/>
            <person name="Sodergren E."/>
            <person name="Clifton S."/>
            <person name="Fulton L."/>
            <person name="Fulton B."/>
            <person name="Courtney L."/>
            <person name="Fronick C."/>
            <person name="Harrison M."/>
            <person name="Strong C."/>
            <person name="Farmer C."/>
            <person name="Delahaunty K."/>
            <person name="Markovic C."/>
            <person name="Hall O."/>
            <person name="Minx P."/>
            <person name="Tomlinson C."/>
            <person name="Mitreva M."/>
            <person name="Nelson J."/>
            <person name="Hou S."/>
            <person name="Wollam A."/>
            <person name="Pepin K.H."/>
            <person name="Johnson M."/>
            <person name="Bhonagiri V."/>
            <person name="Nash W.E."/>
            <person name="Warren W."/>
            <person name="Chinwalla A."/>
            <person name="Mardis E.R."/>
            <person name="Wilson R.K."/>
        </authorList>
    </citation>
    <scope>NUCLEOTIDE SEQUENCE [LARGE SCALE GENOMIC DNA]</scope>
    <source>
        <strain evidence="1">DSM 20583</strain>
    </source>
</reference>
<dbReference type="GO" id="GO:0006260">
    <property type="term" value="P:DNA replication"/>
    <property type="evidence" value="ECO:0007669"/>
    <property type="project" value="InterPro"/>
</dbReference>
<dbReference type="Proteomes" id="UP000003755">
    <property type="component" value="Unassembled WGS sequence"/>
</dbReference>
<gene>
    <name evidence="1" type="ORF">BLAHAN_05496</name>
</gene>
<dbReference type="InterPro" id="IPR036977">
    <property type="entry name" value="DNA_primase_Znf_CHC2"/>
</dbReference>
<sequence length="370" mass="43239">MYLDAQEISQKLTQEDIIKICSDLGNGMYEKDNEGHLIFCTELCHEDGNSMKLYLYENIDSKMRWIFHCYTCTDTYDVYELVIRARRKQGITISFPQAVKYVANISNNVFYKKDHVIQEEKIDDWNWINRLKSSQNKKSIPQLSEINEHILEVFCPYPHEVWLEEGIGKDSMKKYQISYWGEQNKIIIPHRDIDGRLIGIRGRALNQSDLEAKRKYMPITIQGKVLKHTLGNNLYGLCQNEEAIKRMGKIIIFESEKSVLLCDTYYQQNNFSVAVCGSNITDTQCRMIRSLGVSEVMIAFDKEYENAKSKLAEAYYNKLLKLAYKLTPYCTVYLLMDTEDLLKQKDSPADRGKEILEKLMKSKIEVRKEE</sequence>
<comment type="caution">
    <text evidence="1">The sequence shown here is derived from an EMBL/GenBank/DDBJ whole genome shotgun (WGS) entry which is preliminary data.</text>
</comment>
<dbReference type="GO" id="GO:0008270">
    <property type="term" value="F:zinc ion binding"/>
    <property type="evidence" value="ECO:0007669"/>
    <property type="project" value="InterPro"/>
</dbReference>
<dbReference type="AlphaFoldDB" id="C9L7X3"/>
<evidence type="ECO:0000313" key="1">
    <source>
        <dbReference type="EMBL" id="EEX21868.1"/>
    </source>
</evidence>
<dbReference type="Gene3D" id="3.40.1360.10">
    <property type="match status" value="1"/>
</dbReference>
<dbReference type="SUPFAM" id="SSF56731">
    <property type="entry name" value="DNA primase core"/>
    <property type="match status" value="1"/>
</dbReference>
<keyword evidence="2" id="KW-1185">Reference proteome</keyword>
<accession>C9L7X3</accession>
<proteinExistence type="predicted"/>
<dbReference type="HOGENOM" id="CLU_066859_0_0_9"/>
<dbReference type="eggNOG" id="COG0358">
    <property type="taxonomic scope" value="Bacteria"/>
</dbReference>
<dbReference type="SUPFAM" id="SSF57783">
    <property type="entry name" value="Zinc beta-ribbon"/>
    <property type="match status" value="1"/>
</dbReference>
<dbReference type="GO" id="GO:0003677">
    <property type="term" value="F:DNA binding"/>
    <property type="evidence" value="ECO:0007669"/>
    <property type="project" value="InterPro"/>
</dbReference>
<evidence type="ECO:0008006" key="3">
    <source>
        <dbReference type="Google" id="ProtNLM"/>
    </source>
</evidence>
<protein>
    <recommendedName>
        <fullName evidence="3">DNA primase</fullName>
    </recommendedName>
</protein>
<name>C9L7X3_BLAHA</name>
<evidence type="ECO:0000313" key="2">
    <source>
        <dbReference type="Proteomes" id="UP000003755"/>
    </source>
</evidence>
<dbReference type="RefSeq" id="WP_003020725.1">
    <property type="nucleotide sequence ID" value="NZ_CP022413.2"/>
</dbReference>
<dbReference type="Gene3D" id="3.90.580.10">
    <property type="entry name" value="Zinc finger, CHC2-type domain"/>
    <property type="match status" value="1"/>
</dbReference>
<dbReference type="STRING" id="537007.BLAHAN_05496"/>
<dbReference type="EMBL" id="ABYU02000016">
    <property type="protein sequence ID" value="EEX21868.1"/>
    <property type="molecule type" value="Genomic_DNA"/>
</dbReference>
<organism evidence="1 2">
    <name type="scientific">Blautia hansenii DSM 20583</name>
    <dbReference type="NCBI Taxonomy" id="537007"/>
    <lineage>
        <taxon>Bacteria</taxon>
        <taxon>Bacillati</taxon>
        <taxon>Bacillota</taxon>
        <taxon>Clostridia</taxon>
        <taxon>Lachnospirales</taxon>
        <taxon>Lachnospiraceae</taxon>
        <taxon>Blautia</taxon>
    </lineage>
</organism>